<dbReference type="Gene3D" id="1.20.1300.10">
    <property type="entry name" value="Fumarate reductase/succinate dehydrogenase, transmembrane subunit"/>
    <property type="match status" value="1"/>
</dbReference>
<dbReference type="GO" id="GO:0005739">
    <property type="term" value="C:mitochondrion"/>
    <property type="evidence" value="ECO:0007669"/>
    <property type="project" value="GOC"/>
</dbReference>
<evidence type="ECO:0000256" key="2">
    <source>
        <dbReference type="ARBA" id="ARBA00022617"/>
    </source>
</evidence>
<accession>A0A3G3MID9</accession>
<reference evidence="10" key="1">
    <citation type="journal article" date="2018" name="Genome Biol. Evol.">
        <title>Mitochondrial and Plastid Genomes from Coralline Red Algae Provide Insights into the Incongruent Evolutionary Histories of Organelles.</title>
        <authorList>
            <person name="Lee J."/>
            <person name="Song H.J."/>
            <person name="In Park S."/>
            <person name="Lee Y.M."/>
            <person name="Jeong S.Y."/>
            <person name="Oh Cho T."/>
            <person name="Kim J.H."/>
            <person name="Choi H.G."/>
            <person name="Choi C.G."/>
            <person name="Nelson W.A."/>
            <person name="Fredericq S."/>
            <person name="Bhattacharya D."/>
            <person name="Su Yoon H."/>
        </authorList>
    </citation>
    <scope>NUCLEOTIDE SEQUENCE</scope>
</reference>
<feature type="binding site" description="axial binding residue" evidence="8">
    <location>
        <position position="87"/>
    </location>
    <ligand>
        <name>heme</name>
        <dbReference type="ChEBI" id="CHEBI:30413"/>
        <note>ligand shared with second transmembrane subunit</note>
    </ligand>
    <ligandPart>
        <name>Fe</name>
        <dbReference type="ChEBI" id="CHEBI:18248"/>
    </ligandPart>
</feature>
<dbReference type="InterPro" id="IPR000701">
    <property type="entry name" value="SuccDH_FuR_B_TM-su"/>
</dbReference>
<feature type="transmembrane region" description="Helical" evidence="9">
    <location>
        <begin position="110"/>
        <end position="131"/>
    </location>
</feature>
<keyword evidence="6 8" id="KW-0408">Iron</keyword>
<feature type="transmembrane region" description="Helical" evidence="9">
    <location>
        <begin position="26"/>
        <end position="50"/>
    </location>
</feature>
<keyword evidence="4 8" id="KW-0479">Metal-binding</keyword>
<comment type="subcellular location">
    <subcellularLocation>
        <location evidence="1">Membrane</location>
        <topology evidence="1">Multi-pass membrane protein</topology>
    </subcellularLocation>
</comment>
<dbReference type="PROSITE" id="PS01001">
    <property type="entry name" value="SDH_CYT_2"/>
    <property type="match status" value="1"/>
</dbReference>
<dbReference type="InterPro" id="IPR014314">
    <property type="entry name" value="Succ_DH_cytb556"/>
</dbReference>
<dbReference type="NCBIfam" id="TIGR02970">
    <property type="entry name" value="succ_dehyd_cytB"/>
    <property type="match status" value="1"/>
</dbReference>
<evidence type="ECO:0000256" key="3">
    <source>
        <dbReference type="ARBA" id="ARBA00022692"/>
    </source>
</evidence>
<evidence type="ECO:0000256" key="5">
    <source>
        <dbReference type="ARBA" id="ARBA00022989"/>
    </source>
</evidence>
<dbReference type="PIRSF" id="PIRSF000178">
    <property type="entry name" value="SDH_cyt_b560"/>
    <property type="match status" value="1"/>
</dbReference>
<feature type="transmembrane region" description="Helical" evidence="9">
    <location>
        <begin position="70"/>
        <end position="89"/>
    </location>
</feature>
<dbReference type="CDD" id="cd03499">
    <property type="entry name" value="SQR_TypeC_SdhC"/>
    <property type="match status" value="1"/>
</dbReference>
<dbReference type="GO" id="GO:0016020">
    <property type="term" value="C:membrane"/>
    <property type="evidence" value="ECO:0007669"/>
    <property type="project" value="UniProtKB-SubCell"/>
</dbReference>
<evidence type="ECO:0000256" key="4">
    <source>
        <dbReference type="ARBA" id="ARBA00022723"/>
    </source>
</evidence>
<dbReference type="PROSITE" id="PS01000">
    <property type="entry name" value="SDH_CYT_1"/>
    <property type="match status" value="1"/>
</dbReference>
<name>A0A3G3MID9_9FLOR</name>
<gene>
    <name evidence="10" type="primary">sdh3</name>
</gene>
<evidence type="ECO:0000256" key="9">
    <source>
        <dbReference type="SAM" id="Phobius"/>
    </source>
</evidence>
<dbReference type="PANTHER" id="PTHR10978">
    <property type="entry name" value="SUCCINATE DEHYDROGENASE CYTOCHROME B560 SUBUNIT"/>
    <property type="match status" value="1"/>
</dbReference>
<geneLocation type="mitochondrion" evidence="10"/>
<evidence type="ECO:0000256" key="1">
    <source>
        <dbReference type="ARBA" id="ARBA00004141"/>
    </source>
</evidence>
<dbReference type="SUPFAM" id="SSF81343">
    <property type="entry name" value="Fumarate reductase respiratory complex transmembrane subunits"/>
    <property type="match status" value="1"/>
</dbReference>
<dbReference type="GO" id="GO:0006099">
    <property type="term" value="P:tricarboxylic acid cycle"/>
    <property type="evidence" value="ECO:0007669"/>
    <property type="project" value="InterPro"/>
</dbReference>
<keyword evidence="10" id="KW-0496">Mitochondrion</keyword>
<proteinExistence type="predicted"/>
<keyword evidence="2 8" id="KW-0349">Heme</keyword>
<evidence type="ECO:0000256" key="6">
    <source>
        <dbReference type="ARBA" id="ARBA00023004"/>
    </source>
</evidence>
<dbReference type="PANTHER" id="PTHR10978:SF5">
    <property type="entry name" value="SUCCINATE DEHYDROGENASE CYTOCHROME B560 SUBUNIT, MITOCHONDRIAL"/>
    <property type="match status" value="1"/>
</dbReference>
<sequence>MLKIRSRPLSPHLTIYMPQLTSVFSIWHRITGVLLVLTLNYVLFLIKMIIYFPFNLEFNLFLDQQLNLPVWIINALFINLSCFFLYHFLNGVRHMAWDLGFLLSIEAVHRMAKVISFILFLFIINLIIKILN</sequence>
<keyword evidence="7 9" id="KW-0472">Membrane</keyword>
<evidence type="ECO:0000256" key="7">
    <source>
        <dbReference type="ARBA" id="ARBA00023136"/>
    </source>
</evidence>
<dbReference type="InterPro" id="IPR034804">
    <property type="entry name" value="SQR/QFR_C/D"/>
</dbReference>
<evidence type="ECO:0000313" key="10">
    <source>
        <dbReference type="EMBL" id="AYR06623.1"/>
    </source>
</evidence>
<dbReference type="GO" id="GO:0006121">
    <property type="term" value="P:mitochondrial electron transport, succinate to ubiquinone"/>
    <property type="evidence" value="ECO:0007669"/>
    <property type="project" value="TreeGrafter"/>
</dbReference>
<dbReference type="GO" id="GO:0046872">
    <property type="term" value="F:metal ion binding"/>
    <property type="evidence" value="ECO:0007669"/>
    <property type="project" value="UniProtKB-KW"/>
</dbReference>
<dbReference type="InterPro" id="IPR018495">
    <property type="entry name" value="Succ_DH_cyt_bsu_CS"/>
</dbReference>
<dbReference type="Pfam" id="PF01127">
    <property type="entry name" value="Sdh_cyt"/>
    <property type="match status" value="1"/>
</dbReference>
<dbReference type="GO" id="GO:0009055">
    <property type="term" value="F:electron transfer activity"/>
    <property type="evidence" value="ECO:0007669"/>
    <property type="project" value="InterPro"/>
</dbReference>
<dbReference type="AlphaFoldDB" id="A0A3G3MID9"/>
<keyword evidence="3 9" id="KW-0812">Transmembrane</keyword>
<keyword evidence="5 9" id="KW-1133">Transmembrane helix</keyword>
<dbReference type="EMBL" id="MH281622">
    <property type="protein sequence ID" value="AYR06623.1"/>
    <property type="molecule type" value="Genomic_DNA"/>
</dbReference>
<evidence type="ECO:0000256" key="8">
    <source>
        <dbReference type="PIRSR" id="PIRSR000178-1"/>
    </source>
</evidence>
<comment type="cofactor">
    <cofactor evidence="8">
        <name>heme</name>
        <dbReference type="ChEBI" id="CHEBI:30413"/>
    </cofactor>
    <text evidence="8">The heme is bound between the two transmembrane subunits.</text>
</comment>
<organism evidence="10">
    <name type="scientific">Renouxia sp</name>
    <dbReference type="NCBI Taxonomy" id="2485823"/>
    <lineage>
        <taxon>Eukaryota</taxon>
        <taxon>Rhodophyta</taxon>
        <taxon>Florideophyceae</taxon>
        <taxon>Corallinophycidae</taxon>
        <taxon>Rhodogorgonales</taxon>
        <taxon>Rhodogorgonaceae</taxon>
        <taxon>Renouxia</taxon>
    </lineage>
</organism>
<protein>
    <submittedName>
        <fullName evidence="10">Succinate:cytochrome c oxidoreductase subunit 3</fullName>
    </submittedName>
</protein>